<evidence type="ECO:0000256" key="1">
    <source>
        <dbReference type="SAM" id="Phobius"/>
    </source>
</evidence>
<reference evidence="2" key="1">
    <citation type="submission" date="2017-07" db="EMBL/GenBank/DDBJ databases">
        <authorList>
            <person name="Mikheyev A."/>
            <person name="Grau M."/>
        </authorList>
    </citation>
    <scope>NUCLEOTIDE SEQUENCE</scope>
    <source>
        <tissue evidence="2">Venom_gland</tissue>
    </source>
</reference>
<reference evidence="2" key="2">
    <citation type="submission" date="2017-11" db="EMBL/GenBank/DDBJ databases">
        <title>Coralsnake Venomics: Analyses of Venom Gland Transcriptomes and Proteomes of Six Brazilian Taxa.</title>
        <authorList>
            <person name="Aird S.D."/>
            <person name="Jorge da Silva N."/>
            <person name="Qiu L."/>
            <person name="Villar-Briones A."/>
            <person name="Aparecida-Saddi V."/>
            <person name="Campos-Telles M.P."/>
            <person name="Grau M."/>
            <person name="Mikheyev A.S."/>
        </authorList>
    </citation>
    <scope>NUCLEOTIDE SEQUENCE</scope>
    <source>
        <tissue evidence="2">Venom_gland</tissue>
    </source>
</reference>
<evidence type="ECO:0000313" key="2">
    <source>
        <dbReference type="EMBL" id="LAA38040.1"/>
    </source>
</evidence>
<dbReference type="AlphaFoldDB" id="A0A2D4ES75"/>
<name>A0A2D4ES75_MICCO</name>
<sequence>MCVCVCVCEILKSAFLPLFFLCSASLNFLCLLSLCRLSPSLGSVSLPSLMINKTLIRNELVSSSAWHQILVTTETGFYFSPQPPFLLFPERRKDCHLFRSVAAILPSFLSQGFEVNTHGCCVSVTQSMPLLFKPRVVFSCKKEGNPYLLKNNTQYIKEKNTSEYTITELEGALEVF</sequence>
<protein>
    <submittedName>
        <fullName evidence="2">Uncharacterized protein</fullName>
    </submittedName>
</protein>
<dbReference type="EMBL" id="IACJ01016609">
    <property type="protein sequence ID" value="LAA38040.1"/>
    <property type="molecule type" value="Transcribed_RNA"/>
</dbReference>
<keyword evidence="1" id="KW-0812">Transmembrane</keyword>
<feature type="transmembrane region" description="Helical" evidence="1">
    <location>
        <begin position="15"/>
        <end position="35"/>
    </location>
</feature>
<proteinExistence type="predicted"/>
<keyword evidence="1" id="KW-1133">Transmembrane helix</keyword>
<keyword evidence="1" id="KW-0472">Membrane</keyword>
<organism evidence="2">
    <name type="scientific">Micrurus corallinus</name>
    <name type="common">Brazilian coral snake</name>
    <dbReference type="NCBI Taxonomy" id="54390"/>
    <lineage>
        <taxon>Eukaryota</taxon>
        <taxon>Metazoa</taxon>
        <taxon>Chordata</taxon>
        <taxon>Craniata</taxon>
        <taxon>Vertebrata</taxon>
        <taxon>Euteleostomi</taxon>
        <taxon>Lepidosauria</taxon>
        <taxon>Squamata</taxon>
        <taxon>Bifurcata</taxon>
        <taxon>Unidentata</taxon>
        <taxon>Episquamata</taxon>
        <taxon>Toxicofera</taxon>
        <taxon>Serpentes</taxon>
        <taxon>Colubroidea</taxon>
        <taxon>Elapidae</taxon>
        <taxon>Elapinae</taxon>
        <taxon>Micrurus</taxon>
    </lineage>
</organism>
<accession>A0A2D4ES75</accession>